<dbReference type="InterPro" id="IPR002109">
    <property type="entry name" value="Glutaredoxin"/>
</dbReference>
<evidence type="ECO:0000259" key="5">
    <source>
        <dbReference type="Pfam" id="PF00462"/>
    </source>
</evidence>
<dbReference type="SUPFAM" id="SSF52833">
    <property type="entry name" value="Thioredoxin-like"/>
    <property type="match status" value="1"/>
</dbReference>
<dbReference type="NCBIfam" id="TIGR02189">
    <property type="entry name" value="GlrX-like_plant"/>
    <property type="match status" value="1"/>
</dbReference>
<dbReference type="GO" id="GO:0005737">
    <property type="term" value="C:cytoplasm"/>
    <property type="evidence" value="ECO:0007669"/>
    <property type="project" value="UniProtKB-SubCell"/>
</dbReference>
<evidence type="ECO:0000256" key="4">
    <source>
        <dbReference type="ARBA" id="ARBA00023284"/>
    </source>
</evidence>
<dbReference type="PROSITE" id="PS51354">
    <property type="entry name" value="GLUTAREDOXIN_2"/>
    <property type="match status" value="1"/>
</dbReference>
<comment type="subcellular location">
    <subcellularLocation>
        <location evidence="1">Cytoplasm</location>
    </subcellularLocation>
</comment>
<keyword evidence="3" id="KW-0963">Cytoplasm</keyword>
<reference evidence="7" key="1">
    <citation type="journal article" date="2024" name="IScience">
        <title>Strigolactones Initiate the Formation of Haustorium-like Structures in Castilleja.</title>
        <authorList>
            <person name="Buerger M."/>
            <person name="Peterson D."/>
            <person name="Chory J."/>
        </authorList>
    </citation>
    <scope>NUCLEOTIDE SEQUENCE [LARGE SCALE GENOMIC DNA]</scope>
</reference>
<name>A0ABD3BIJ1_9LAMI</name>
<dbReference type="InterPro" id="IPR036249">
    <property type="entry name" value="Thioredoxin-like_sf"/>
</dbReference>
<dbReference type="PANTHER" id="PTHR10168">
    <property type="entry name" value="GLUTAREDOXIN"/>
    <property type="match status" value="1"/>
</dbReference>
<sequence length="112" mass="11939">MSAYYVGKSVGVLVAENAVMVFGRKGCCMCHVVKLLLQCHGANPTILDMDEQNEADVSRQCSAFVGKEAPAAVNFPVVFVGGELFGGLDEIMGAHITGELVPRLRAAKALWL</sequence>
<proteinExistence type="inferred from homology"/>
<dbReference type="Pfam" id="PF00462">
    <property type="entry name" value="Glutaredoxin"/>
    <property type="match status" value="1"/>
</dbReference>
<evidence type="ECO:0000313" key="6">
    <source>
        <dbReference type="EMBL" id="KAL3617077.1"/>
    </source>
</evidence>
<comment type="similarity">
    <text evidence="2">Belongs to the glutaredoxin family. CC-type subfamily.</text>
</comment>
<protein>
    <recommendedName>
        <fullName evidence="5">Glutaredoxin domain-containing protein</fullName>
    </recommendedName>
</protein>
<dbReference type="InterPro" id="IPR011905">
    <property type="entry name" value="GlrX-like_pln_2"/>
</dbReference>
<comment type="caution">
    <text evidence="6">The sequence shown here is derived from an EMBL/GenBank/DDBJ whole genome shotgun (WGS) entry which is preliminary data.</text>
</comment>
<dbReference type="EMBL" id="JAVIJP010000087">
    <property type="protein sequence ID" value="KAL3617077.1"/>
    <property type="molecule type" value="Genomic_DNA"/>
</dbReference>
<accession>A0ABD3BIJ1</accession>
<keyword evidence="7" id="KW-1185">Reference proteome</keyword>
<evidence type="ECO:0000256" key="3">
    <source>
        <dbReference type="ARBA" id="ARBA00022490"/>
    </source>
</evidence>
<feature type="domain" description="Glutaredoxin" evidence="5">
    <location>
        <begin position="19"/>
        <end position="84"/>
    </location>
</feature>
<evidence type="ECO:0000256" key="2">
    <source>
        <dbReference type="ARBA" id="ARBA00007568"/>
    </source>
</evidence>
<dbReference type="AlphaFoldDB" id="A0ABD3BIJ1"/>
<dbReference type="Proteomes" id="UP001632038">
    <property type="component" value="Unassembled WGS sequence"/>
</dbReference>
<evidence type="ECO:0000256" key="1">
    <source>
        <dbReference type="ARBA" id="ARBA00004496"/>
    </source>
</evidence>
<dbReference type="Gene3D" id="3.40.30.10">
    <property type="entry name" value="Glutaredoxin"/>
    <property type="match status" value="1"/>
</dbReference>
<keyword evidence="4" id="KW-0676">Redox-active center</keyword>
<organism evidence="6 7">
    <name type="scientific">Castilleja foliolosa</name>
    <dbReference type="NCBI Taxonomy" id="1961234"/>
    <lineage>
        <taxon>Eukaryota</taxon>
        <taxon>Viridiplantae</taxon>
        <taxon>Streptophyta</taxon>
        <taxon>Embryophyta</taxon>
        <taxon>Tracheophyta</taxon>
        <taxon>Spermatophyta</taxon>
        <taxon>Magnoliopsida</taxon>
        <taxon>eudicotyledons</taxon>
        <taxon>Gunneridae</taxon>
        <taxon>Pentapetalae</taxon>
        <taxon>asterids</taxon>
        <taxon>lamiids</taxon>
        <taxon>Lamiales</taxon>
        <taxon>Orobanchaceae</taxon>
        <taxon>Pedicularideae</taxon>
        <taxon>Castillejinae</taxon>
        <taxon>Castilleja</taxon>
    </lineage>
</organism>
<evidence type="ECO:0000313" key="7">
    <source>
        <dbReference type="Proteomes" id="UP001632038"/>
    </source>
</evidence>
<gene>
    <name evidence="6" type="ORF">CASFOL_039471</name>
</gene>